<dbReference type="InterPro" id="IPR052038">
    <property type="entry name" value="Type-VII_TA_antitoxin"/>
</dbReference>
<evidence type="ECO:0000256" key="8">
    <source>
        <dbReference type="ARBA" id="ARBA00022842"/>
    </source>
</evidence>
<comment type="caution">
    <text evidence="11">The sequence shown here is derived from an EMBL/GenBank/DDBJ whole genome shotgun (WGS) entry which is preliminary data.</text>
</comment>
<evidence type="ECO:0000259" key="10">
    <source>
        <dbReference type="Pfam" id="PF01909"/>
    </source>
</evidence>
<evidence type="ECO:0000313" key="11">
    <source>
        <dbReference type="EMBL" id="TKK71611.1"/>
    </source>
</evidence>
<dbReference type="PANTHER" id="PTHR33571:SF12">
    <property type="entry name" value="BSL3053 PROTEIN"/>
    <property type="match status" value="1"/>
</dbReference>
<evidence type="ECO:0000256" key="1">
    <source>
        <dbReference type="ARBA" id="ARBA00001946"/>
    </source>
</evidence>
<dbReference type="GO" id="GO:0016779">
    <property type="term" value="F:nucleotidyltransferase activity"/>
    <property type="evidence" value="ECO:0007669"/>
    <property type="project" value="UniProtKB-KW"/>
</dbReference>
<proteinExistence type="inferred from homology"/>
<name>A0A4U3L8I8_9BACT</name>
<evidence type="ECO:0000256" key="2">
    <source>
        <dbReference type="ARBA" id="ARBA00022649"/>
    </source>
</evidence>
<dbReference type="CDD" id="cd05403">
    <property type="entry name" value="NT_KNTase_like"/>
    <property type="match status" value="1"/>
</dbReference>
<dbReference type="RefSeq" id="WP_137259851.1">
    <property type="nucleotide sequence ID" value="NZ_SZQL01000001.1"/>
</dbReference>
<accession>A0A4U3L8I8</accession>
<protein>
    <submittedName>
        <fullName evidence="11">Nucleotidyltransferase domain-containing protein</fullName>
    </submittedName>
</protein>
<sequence length="101" mass="11689">METIIEQQLPAIRQLMRQYGVEQAYLFGSAAKGTMHESSDVDFIIRFPKNMHYTTYANNYFALADALEQLLQKKVELVAEETLKNPYLLQSINSHKLPLLR</sequence>
<dbReference type="EMBL" id="SZQL01000001">
    <property type="protein sequence ID" value="TKK71611.1"/>
    <property type="molecule type" value="Genomic_DNA"/>
</dbReference>
<comment type="cofactor">
    <cofactor evidence="1">
        <name>Mg(2+)</name>
        <dbReference type="ChEBI" id="CHEBI:18420"/>
    </cofactor>
</comment>
<dbReference type="Pfam" id="PF01909">
    <property type="entry name" value="NTP_transf_2"/>
    <property type="match status" value="1"/>
</dbReference>
<gene>
    <name evidence="11" type="ORF">FC093_00890</name>
</gene>
<keyword evidence="7" id="KW-0067">ATP-binding</keyword>
<dbReference type="InterPro" id="IPR002934">
    <property type="entry name" value="Polymerase_NTP_transf_dom"/>
</dbReference>
<dbReference type="Proteomes" id="UP000305848">
    <property type="component" value="Unassembled WGS sequence"/>
</dbReference>
<dbReference type="PANTHER" id="PTHR33571">
    <property type="entry name" value="SSL8005 PROTEIN"/>
    <property type="match status" value="1"/>
</dbReference>
<evidence type="ECO:0000256" key="7">
    <source>
        <dbReference type="ARBA" id="ARBA00022840"/>
    </source>
</evidence>
<keyword evidence="3 11" id="KW-0808">Transferase</keyword>
<evidence type="ECO:0000256" key="5">
    <source>
        <dbReference type="ARBA" id="ARBA00022723"/>
    </source>
</evidence>
<keyword evidence="5" id="KW-0479">Metal-binding</keyword>
<evidence type="ECO:0000256" key="6">
    <source>
        <dbReference type="ARBA" id="ARBA00022741"/>
    </source>
</evidence>
<dbReference type="OrthoDB" id="9793933at2"/>
<evidence type="ECO:0000313" key="12">
    <source>
        <dbReference type="Proteomes" id="UP000305848"/>
    </source>
</evidence>
<evidence type="ECO:0000256" key="3">
    <source>
        <dbReference type="ARBA" id="ARBA00022679"/>
    </source>
</evidence>
<keyword evidence="2" id="KW-1277">Toxin-antitoxin system</keyword>
<comment type="similarity">
    <text evidence="9">Belongs to the MntA antitoxin family.</text>
</comment>
<evidence type="ECO:0000256" key="9">
    <source>
        <dbReference type="ARBA" id="ARBA00038276"/>
    </source>
</evidence>
<keyword evidence="12" id="KW-1185">Reference proteome</keyword>
<dbReference type="GO" id="GO:0046872">
    <property type="term" value="F:metal ion binding"/>
    <property type="evidence" value="ECO:0007669"/>
    <property type="project" value="UniProtKB-KW"/>
</dbReference>
<dbReference type="SUPFAM" id="SSF81301">
    <property type="entry name" value="Nucleotidyltransferase"/>
    <property type="match status" value="1"/>
</dbReference>
<evidence type="ECO:0000256" key="4">
    <source>
        <dbReference type="ARBA" id="ARBA00022695"/>
    </source>
</evidence>
<keyword evidence="6" id="KW-0547">Nucleotide-binding</keyword>
<dbReference type="GO" id="GO:0005524">
    <property type="term" value="F:ATP binding"/>
    <property type="evidence" value="ECO:0007669"/>
    <property type="project" value="UniProtKB-KW"/>
</dbReference>
<keyword evidence="8" id="KW-0460">Magnesium</keyword>
<feature type="domain" description="Polymerase nucleotidyl transferase" evidence="10">
    <location>
        <begin position="13"/>
        <end position="95"/>
    </location>
</feature>
<keyword evidence="4" id="KW-0548">Nucleotidyltransferase</keyword>
<dbReference type="InterPro" id="IPR043519">
    <property type="entry name" value="NT_sf"/>
</dbReference>
<dbReference type="AlphaFoldDB" id="A0A4U3L8I8"/>
<dbReference type="Gene3D" id="3.30.460.10">
    <property type="entry name" value="Beta Polymerase, domain 2"/>
    <property type="match status" value="1"/>
</dbReference>
<reference evidence="11 12" key="1">
    <citation type="submission" date="2019-05" db="EMBL/GenBank/DDBJ databases">
        <title>Panacibacter sp. strain 17mud1-8 Genome sequencing and assembly.</title>
        <authorList>
            <person name="Chhetri G."/>
        </authorList>
    </citation>
    <scope>NUCLEOTIDE SEQUENCE [LARGE SCALE GENOMIC DNA]</scope>
    <source>
        <strain evidence="11 12">17mud1-8</strain>
    </source>
</reference>
<organism evidence="11 12">
    <name type="scientific">Ilyomonas limi</name>
    <dbReference type="NCBI Taxonomy" id="2575867"/>
    <lineage>
        <taxon>Bacteria</taxon>
        <taxon>Pseudomonadati</taxon>
        <taxon>Bacteroidota</taxon>
        <taxon>Chitinophagia</taxon>
        <taxon>Chitinophagales</taxon>
        <taxon>Chitinophagaceae</taxon>
        <taxon>Ilyomonas</taxon>
    </lineage>
</organism>